<gene>
    <name evidence="1" type="ORF">SAMN05443663_11180</name>
</gene>
<dbReference type="AlphaFoldDB" id="A0A1M5VNS4"/>
<dbReference type="Proteomes" id="UP000184071">
    <property type="component" value="Unassembled WGS sequence"/>
</dbReference>
<evidence type="ECO:0000313" key="1">
    <source>
        <dbReference type="EMBL" id="SHH76911.1"/>
    </source>
</evidence>
<dbReference type="EMBL" id="FQWC01000011">
    <property type="protein sequence ID" value="SHH76911.1"/>
    <property type="molecule type" value="Genomic_DNA"/>
</dbReference>
<dbReference type="GO" id="GO:0003824">
    <property type="term" value="F:catalytic activity"/>
    <property type="evidence" value="ECO:0007669"/>
    <property type="project" value="InterPro"/>
</dbReference>
<proteinExistence type="predicted"/>
<organism evidence="1 2">
    <name type="scientific">Flavobacterium defluvii</name>
    <dbReference type="NCBI Taxonomy" id="370979"/>
    <lineage>
        <taxon>Bacteria</taxon>
        <taxon>Pseudomonadati</taxon>
        <taxon>Bacteroidota</taxon>
        <taxon>Flavobacteriia</taxon>
        <taxon>Flavobacteriales</taxon>
        <taxon>Flavobacteriaceae</taxon>
        <taxon>Flavobacterium</taxon>
    </lineage>
</organism>
<dbReference type="GO" id="GO:0046914">
    <property type="term" value="F:transition metal ion binding"/>
    <property type="evidence" value="ECO:0007669"/>
    <property type="project" value="InterPro"/>
</dbReference>
<dbReference type="STRING" id="370979.SAMN05443663_11180"/>
<evidence type="ECO:0000313" key="2">
    <source>
        <dbReference type="Proteomes" id="UP000184071"/>
    </source>
</evidence>
<reference evidence="2" key="1">
    <citation type="submission" date="2016-11" db="EMBL/GenBank/DDBJ databases">
        <authorList>
            <person name="Varghese N."/>
            <person name="Submissions S."/>
        </authorList>
    </citation>
    <scope>NUCLEOTIDE SEQUENCE [LARGE SCALE GENOMIC DNA]</scope>
    <source>
        <strain evidence="2">DSM 17963</strain>
    </source>
</reference>
<dbReference type="InterPro" id="IPR036648">
    <property type="entry name" value="CN_Hdrase_a/SCN_Hdrase_g_sf"/>
</dbReference>
<sequence>MELTNEQKVLESIVKKAWKDPVFKDNLIKSPVETIENFLERPIHLPEGKTLAFVDQSNSSTIFINIPAEPDFEDMELNEEQLDIISGGAEADHTPPIIVSATNYSSNIFG</sequence>
<dbReference type="Gene3D" id="3.90.330.10">
    <property type="entry name" value="Nitrile hydratase alpha /Thiocyanate hydrolase gamma"/>
    <property type="match status" value="1"/>
</dbReference>
<dbReference type="RefSeq" id="WP_073417953.1">
    <property type="nucleotide sequence ID" value="NZ_FQWC01000011.1"/>
</dbReference>
<dbReference type="OrthoDB" id="1275056at2"/>
<protein>
    <submittedName>
        <fullName evidence="1">NHLP leader peptide domain-containing protein</fullName>
    </submittedName>
</protein>
<name>A0A1M5VNS4_9FLAO</name>
<dbReference type="SUPFAM" id="SSF56209">
    <property type="entry name" value="Nitrile hydratase alpha chain"/>
    <property type="match status" value="1"/>
</dbReference>
<keyword evidence="2" id="KW-1185">Reference proteome</keyword>
<accession>A0A1M5VNS4</accession>